<evidence type="ECO:0000313" key="2">
    <source>
        <dbReference type="Proteomes" id="UP000230178"/>
    </source>
</evidence>
<dbReference type="Proteomes" id="UP000230178">
    <property type="component" value="Unassembled WGS sequence"/>
</dbReference>
<evidence type="ECO:0000313" key="1">
    <source>
        <dbReference type="EMBL" id="PJA83948.1"/>
    </source>
</evidence>
<comment type="caution">
    <text evidence="1">The sequence shown here is derived from an EMBL/GenBank/DDBJ whole genome shotgun (WGS) entry which is preliminary data.</text>
</comment>
<dbReference type="AlphaFoldDB" id="A0A2M7Z444"/>
<dbReference type="EMBL" id="PFVS01000002">
    <property type="protein sequence ID" value="PJA83948.1"/>
    <property type="molecule type" value="Genomic_DNA"/>
</dbReference>
<proteinExistence type="predicted"/>
<gene>
    <name evidence="1" type="ORF">CO146_00035</name>
</gene>
<sequence>ETGLKYVYTGNVPGLPSEDTFCPKCKTVCIDRTNYIIHRHDKAGKCPKCGQDLNLILNPV</sequence>
<reference evidence="2" key="1">
    <citation type="submission" date="2017-09" db="EMBL/GenBank/DDBJ databases">
        <title>Depth-based differentiation of microbial function through sediment-hosted aquifers and enrichment of novel symbionts in the deep terrestrial subsurface.</title>
        <authorList>
            <person name="Probst A.J."/>
            <person name="Ladd B."/>
            <person name="Jarett J.K."/>
            <person name="Geller-Mcgrath D.E."/>
            <person name="Sieber C.M.K."/>
            <person name="Emerson J.B."/>
            <person name="Anantharaman K."/>
            <person name="Thomas B.C."/>
            <person name="Malmstrom R."/>
            <person name="Stieglmeier M."/>
            <person name="Klingl A."/>
            <person name="Woyke T."/>
            <person name="Ryan C.M."/>
            <person name="Banfield J.F."/>
        </authorList>
    </citation>
    <scope>NUCLEOTIDE SEQUENCE [LARGE SCALE GENOMIC DNA]</scope>
</reference>
<protein>
    <submittedName>
        <fullName evidence="1">AmmeMemoRadiSam system radical SAM enzyme</fullName>
    </submittedName>
</protein>
<accession>A0A2M7Z444</accession>
<feature type="non-terminal residue" evidence="1">
    <location>
        <position position="1"/>
    </location>
</feature>
<name>A0A2M7Z444_9BACT</name>
<organism evidence="1 2">
    <name type="scientific">Candidatus Nealsonbacteria bacterium CG_4_9_14_3_um_filter_37_29</name>
    <dbReference type="NCBI Taxonomy" id="1974696"/>
    <lineage>
        <taxon>Bacteria</taxon>
        <taxon>Candidatus Nealsoniibacteriota</taxon>
    </lineage>
</organism>